<dbReference type="Pfam" id="PF16838">
    <property type="entry name" value="Caud_tail_N"/>
    <property type="match status" value="1"/>
</dbReference>
<dbReference type="InterPro" id="IPR031772">
    <property type="entry name" value="Gp9_N"/>
</dbReference>
<feature type="domain" description="Tail knob protein gp9 N-terminal" evidence="1">
    <location>
        <begin position="11"/>
        <end position="110"/>
    </location>
</feature>
<evidence type="ECO:0000313" key="3">
    <source>
        <dbReference type="EMBL" id="DAF55401.1"/>
    </source>
</evidence>
<evidence type="ECO:0000259" key="2">
    <source>
        <dbReference type="Pfam" id="PF20934"/>
    </source>
</evidence>
<dbReference type="InterPro" id="IPR048710">
    <property type="entry name" value="Gp9_C"/>
</dbReference>
<organism evidence="3">
    <name type="scientific">Podoviridae sp. ctUm43</name>
    <dbReference type="NCBI Taxonomy" id="2827738"/>
    <lineage>
        <taxon>Viruses</taxon>
        <taxon>Duplodnaviria</taxon>
        <taxon>Heunggongvirae</taxon>
        <taxon>Uroviricota</taxon>
        <taxon>Caudoviricetes</taxon>
    </lineage>
</organism>
<accession>A0A8S5SWM1</accession>
<evidence type="ECO:0000259" key="1">
    <source>
        <dbReference type="Pfam" id="PF16838"/>
    </source>
</evidence>
<name>A0A8S5SWM1_9CAUD</name>
<dbReference type="Pfam" id="PF20934">
    <property type="entry name" value="phi29_gp9_C"/>
    <property type="match status" value="1"/>
</dbReference>
<sequence>MAYTPSGTIAFYRVPWKSDYKDVRLFTSKTEESNYFSSPLRVEQNYTYIRDKQAIKVNANKEAMEQYNYIRYMNENFSLKWFYAFITKVEYINQNACYVYFVQDVHMTWWDCYTIKSAYVKREHVSDESDSNNTIVEDFNISNYEQDYIGYSVDYTPKSADNTGGCAFIVITSNIPLINLERADATKDYKIRDIKARTSVPILNNIRGVGTYVLLKTAEQYNKFFETANNFGFIDSVSQVLMCDYDIIQTYCTITEVTGSITGTINGGGTVQFWTGDEVAPRTSDVYAPYIITKMSDAYTSDTFTHITVAGYEPKNRKIFHYPCCKWVIDANNGDYVELQPQLSHTAVELIIDEKLSLDTKLSVRAIPRHYALTDSFAATSGWDYFNIPNSVGITASVSIPFVKDNAAVWNALNSNTINAQTSNAKVKIALDAVFGAIDTVASAGAGALNMAVLNPSSVTGLIGAGKQGVSELTDTGRSITRDVMQLRETEANINDKANLPSQLMNMSADDSWSAQNGFMKFAIRHMCAPLNEIKRYDKYLSKYGYKTNDFKIPAMNNRQKWNYVETSSITIAPVEKNGYTPTDNELIEIESIFNSGVTFWHINDVGNYGDYTNEIVGDTNGK</sequence>
<proteinExistence type="predicted"/>
<reference evidence="3" key="1">
    <citation type="journal article" date="2021" name="Proc. Natl. Acad. Sci. U.S.A.">
        <title>A Catalog of Tens of Thousands of Viruses from Human Metagenomes Reveals Hidden Associations with Chronic Diseases.</title>
        <authorList>
            <person name="Tisza M.J."/>
            <person name="Buck C.B."/>
        </authorList>
    </citation>
    <scope>NUCLEOTIDE SEQUENCE</scope>
    <source>
        <strain evidence="3">CtUm43</strain>
    </source>
</reference>
<feature type="domain" description="Tail knob protein gp9 C-terminal" evidence="2">
    <location>
        <begin position="447"/>
        <end position="609"/>
    </location>
</feature>
<dbReference type="EMBL" id="BK032689">
    <property type="protein sequence ID" value="DAF55401.1"/>
    <property type="molecule type" value="Genomic_DNA"/>
</dbReference>
<protein>
    <submittedName>
        <fullName evidence="3">Major tail protein</fullName>
    </submittedName>
</protein>